<dbReference type="InterPro" id="IPR002293">
    <property type="entry name" value="AA/rel_permease1"/>
</dbReference>
<dbReference type="Proteomes" id="UP001596174">
    <property type="component" value="Unassembled WGS sequence"/>
</dbReference>
<feature type="transmembrane region" description="Helical" evidence="7">
    <location>
        <begin position="172"/>
        <end position="190"/>
    </location>
</feature>
<evidence type="ECO:0000256" key="1">
    <source>
        <dbReference type="ARBA" id="ARBA00004651"/>
    </source>
</evidence>
<evidence type="ECO:0000313" key="8">
    <source>
        <dbReference type="EMBL" id="MFC5907703.1"/>
    </source>
</evidence>
<dbReference type="PANTHER" id="PTHR42770">
    <property type="entry name" value="AMINO ACID TRANSPORTER-RELATED"/>
    <property type="match status" value="1"/>
</dbReference>
<proteinExistence type="predicted"/>
<dbReference type="InterPro" id="IPR050367">
    <property type="entry name" value="APC_superfamily"/>
</dbReference>
<dbReference type="EMBL" id="JBHSQJ010000039">
    <property type="protein sequence ID" value="MFC5907703.1"/>
    <property type="molecule type" value="Genomic_DNA"/>
</dbReference>
<dbReference type="Pfam" id="PF13520">
    <property type="entry name" value="AA_permease_2"/>
    <property type="match status" value="1"/>
</dbReference>
<dbReference type="PANTHER" id="PTHR42770:SF15">
    <property type="entry name" value="GLUTAMATE_GAMMA-AMINOBUTYRATE ANTIPORTER-RELATED"/>
    <property type="match status" value="1"/>
</dbReference>
<sequence length="509" mass="53149">MSATPAPDGQLPVGRTESVPHLHRSLGRFDIMALGVAAVISADVIGQIATGGGKAVTWTLVLALLFLVPYALLFAETGAAFPQEGGPYVWVKLAYGRTAAALTTLMYWVTNPVWLGGSLVFAAAHAWDGHVTRLGSGTPADYGFKLVFIWVSILTAVVSLRRGKWITTVGAVAKVALMLTVTATAVVYGLQHGFKGLSGASFSPTAGGFLALVPVLLFAYVGFEAPNAAAEEMRNPKRDVPVSIGVSAGVAACCYLLPVFAILAVVPARQITGVAGFLDAAVLVFGSYGTAGGALLSAISVLFVFVLLTQGSAWMIVSDRMQAMAAADGGFFSRALGAFHPRLGTPVRMNLVSGFTATAFMLAATLLVSGSTAAVFSVVLTVAVTTLLLSYLVVIPALGTLRRKHPGVPRPYQVPFGAWGFRISLGLVHAWIALGSWIALFPGVLERVLGVSYDFTGTWGVSRTVFETFTLGTVAVLLAVAVLGRVIAARTDRRSPQAPTADTLPELQA</sequence>
<organism evidence="8 9">
    <name type="scientific">Streptacidiphilus monticola</name>
    <dbReference type="NCBI Taxonomy" id="2161674"/>
    <lineage>
        <taxon>Bacteria</taxon>
        <taxon>Bacillati</taxon>
        <taxon>Actinomycetota</taxon>
        <taxon>Actinomycetes</taxon>
        <taxon>Kitasatosporales</taxon>
        <taxon>Streptomycetaceae</taxon>
        <taxon>Streptacidiphilus</taxon>
    </lineage>
</organism>
<keyword evidence="2" id="KW-0813">Transport</keyword>
<evidence type="ECO:0000256" key="7">
    <source>
        <dbReference type="SAM" id="Phobius"/>
    </source>
</evidence>
<protein>
    <submittedName>
        <fullName evidence="8">APC family permease</fullName>
    </submittedName>
</protein>
<name>A0ABW1G0R8_9ACTN</name>
<evidence type="ECO:0000256" key="3">
    <source>
        <dbReference type="ARBA" id="ARBA00022475"/>
    </source>
</evidence>
<keyword evidence="3" id="KW-1003">Cell membrane</keyword>
<dbReference type="PIRSF" id="PIRSF006060">
    <property type="entry name" value="AA_transporter"/>
    <property type="match status" value="1"/>
</dbReference>
<evidence type="ECO:0000256" key="5">
    <source>
        <dbReference type="ARBA" id="ARBA00022989"/>
    </source>
</evidence>
<keyword evidence="6 7" id="KW-0472">Membrane</keyword>
<gene>
    <name evidence="8" type="ORF">ACFP3V_10775</name>
</gene>
<feature type="transmembrane region" description="Helical" evidence="7">
    <location>
        <begin position="31"/>
        <end position="49"/>
    </location>
</feature>
<keyword evidence="5 7" id="KW-1133">Transmembrane helix</keyword>
<feature type="transmembrane region" description="Helical" evidence="7">
    <location>
        <begin position="244"/>
        <end position="268"/>
    </location>
</feature>
<feature type="transmembrane region" description="Helical" evidence="7">
    <location>
        <begin position="202"/>
        <end position="223"/>
    </location>
</feature>
<keyword evidence="9" id="KW-1185">Reference proteome</keyword>
<feature type="transmembrane region" description="Helical" evidence="7">
    <location>
        <begin position="465"/>
        <end position="488"/>
    </location>
</feature>
<feature type="transmembrane region" description="Helical" evidence="7">
    <location>
        <begin position="374"/>
        <end position="398"/>
    </location>
</feature>
<dbReference type="Gene3D" id="1.20.1740.10">
    <property type="entry name" value="Amino acid/polyamine transporter I"/>
    <property type="match status" value="1"/>
</dbReference>
<comment type="subcellular location">
    <subcellularLocation>
        <location evidence="1">Cell membrane</location>
        <topology evidence="1">Multi-pass membrane protein</topology>
    </subcellularLocation>
</comment>
<reference evidence="9" key="1">
    <citation type="journal article" date="2019" name="Int. J. Syst. Evol. Microbiol.">
        <title>The Global Catalogue of Microorganisms (GCM) 10K type strain sequencing project: providing services to taxonomists for standard genome sequencing and annotation.</title>
        <authorList>
            <consortium name="The Broad Institute Genomics Platform"/>
            <consortium name="The Broad Institute Genome Sequencing Center for Infectious Disease"/>
            <person name="Wu L."/>
            <person name="Ma J."/>
        </authorList>
    </citation>
    <scope>NUCLEOTIDE SEQUENCE [LARGE SCALE GENOMIC DNA]</scope>
    <source>
        <strain evidence="9">JCM 4816</strain>
    </source>
</reference>
<evidence type="ECO:0000313" key="9">
    <source>
        <dbReference type="Proteomes" id="UP001596174"/>
    </source>
</evidence>
<feature type="transmembrane region" description="Helical" evidence="7">
    <location>
        <begin position="55"/>
        <end position="75"/>
    </location>
</feature>
<evidence type="ECO:0000256" key="2">
    <source>
        <dbReference type="ARBA" id="ARBA00022448"/>
    </source>
</evidence>
<feature type="transmembrane region" description="Helical" evidence="7">
    <location>
        <begin position="280"/>
        <end position="308"/>
    </location>
</feature>
<keyword evidence="4 7" id="KW-0812">Transmembrane</keyword>
<evidence type="ECO:0000256" key="6">
    <source>
        <dbReference type="ARBA" id="ARBA00023136"/>
    </source>
</evidence>
<feature type="transmembrane region" description="Helical" evidence="7">
    <location>
        <begin position="349"/>
        <end position="368"/>
    </location>
</feature>
<feature type="transmembrane region" description="Helical" evidence="7">
    <location>
        <begin position="419"/>
        <end position="445"/>
    </location>
</feature>
<dbReference type="RefSeq" id="WP_380582394.1">
    <property type="nucleotide sequence ID" value="NZ_JBHSQJ010000039.1"/>
</dbReference>
<evidence type="ECO:0000256" key="4">
    <source>
        <dbReference type="ARBA" id="ARBA00022692"/>
    </source>
</evidence>
<comment type="caution">
    <text evidence="8">The sequence shown here is derived from an EMBL/GenBank/DDBJ whole genome shotgun (WGS) entry which is preliminary data.</text>
</comment>
<feature type="transmembrane region" description="Helical" evidence="7">
    <location>
        <begin position="142"/>
        <end position="160"/>
    </location>
</feature>
<accession>A0ABW1G0R8</accession>